<keyword evidence="2" id="KW-1185">Reference proteome</keyword>
<gene>
    <name evidence="1" type="ORF">SPELUC_LOCUS9871</name>
</gene>
<evidence type="ECO:0000313" key="1">
    <source>
        <dbReference type="EMBL" id="CAG8675244.1"/>
    </source>
</evidence>
<name>A0ACA9NY96_9GLOM</name>
<dbReference type="Proteomes" id="UP000789366">
    <property type="component" value="Unassembled WGS sequence"/>
</dbReference>
<organism evidence="1 2">
    <name type="scientific">Cetraspora pellucida</name>
    <dbReference type="NCBI Taxonomy" id="1433469"/>
    <lineage>
        <taxon>Eukaryota</taxon>
        <taxon>Fungi</taxon>
        <taxon>Fungi incertae sedis</taxon>
        <taxon>Mucoromycota</taxon>
        <taxon>Glomeromycotina</taxon>
        <taxon>Glomeromycetes</taxon>
        <taxon>Diversisporales</taxon>
        <taxon>Gigasporaceae</taxon>
        <taxon>Cetraspora</taxon>
    </lineage>
</organism>
<protein>
    <submittedName>
        <fullName evidence="1">8768_t:CDS:1</fullName>
    </submittedName>
</protein>
<reference evidence="1" key="1">
    <citation type="submission" date="2021-06" db="EMBL/GenBank/DDBJ databases">
        <authorList>
            <person name="Kallberg Y."/>
            <person name="Tangrot J."/>
            <person name="Rosling A."/>
        </authorList>
    </citation>
    <scope>NUCLEOTIDE SEQUENCE</scope>
    <source>
        <strain evidence="1">28 12/20/2015</strain>
    </source>
</reference>
<evidence type="ECO:0000313" key="2">
    <source>
        <dbReference type="Proteomes" id="UP000789366"/>
    </source>
</evidence>
<proteinExistence type="predicted"/>
<comment type="caution">
    <text evidence="1">The sequence shown here is derived from an EMBL/GenBank/DDBJ whole genome shotgun (WGS) entry which is preliminary data.</text>
</comment>
<feature type="non-terminal residue" evidence="1">
    <location>
        <position position="1"/>
    </location>
</feature>
<sequence>KKINNQDQQRSLLELGRYMPDPTDLTNSTQAILATDFSFYYVSDMAQIR</sequence>
<dbReference type="EMBL" id="CAJVPW010017174">
    <property type="protein sequence ID" value="CAG8675244.1"/>
    <property type="molecule type" value="Genomic_DNA"/>
</dbReference>
<accession>A0ACA9NY96</accession>